<reference evidence="4 5" key="1">
    <citation type="submission" date="2024-09" db="EMBL/GenBank/DDBJ databases">
        <authorList>
            <person name="Sun Q."/>
            <person name="Mori K."/>
        </authorList>
    </citation>
    <scope>NUCLEOTIDE SEQUENCE [LARGE SCALE GENOMIC DNA]</scope>
    <source>
        <strain evidence="4 5">TISTR 2452</strain>
    </source>
</reference>
<dbReference type="Proteomes" id="UP001589747">
    <property type="component" value="Unassembled WGS sequence"/>
</dbReference>
<gene>
    <name evidence="4" type="ORF">ACFFSY_01000</name>
</gene>
<evidence type="ECO:0000313" key="4">
    <source>
        <dbReference type="EMBL" id="MFB9324515.1"/>
    </source>
</evidence>
<dbReference type="PROSITE" id="PS50088">
    <property type="entry name" value="ANK_REPEAT"/>
    <property type="match status" value="3"/>
</dbReference>
<dbReference type="InterPro" id="IPR036770">
    <property type="entry name" value="Ankyrin_rpt-contain_sf"/>
</dbReference>
<evidence type="ECO:0000256" key="1">
    <source>
        <dbReference type="ARBA" id="ARBA00022737"/>
    </source>
</evidence>
<dbReference type="PANTHER" id="PTHR24198">
    <property type="entry name" value="ANKYRIN REPEAT AND PROTEIN KINASE DOMAIN-CONTAINING PROTEIN"/>
    <property type="match status" value="1"/>
</dbReference>
<dbReference type="PRINTS" id="PR01415">
    <property type="entry name" value="ANKYRIN"/>
</dbReference>
<evidence type="ECO:0000256" key="2">
    <source>
        <dbReference type="ARBA" id="ARBA00023043"/>
    </source>
</evidence>
<feature type="repeat" description="ANK" evidence="3">
    <location>
        <begin position="73"/>
        <end position="106"/>
    </location>
</feature>
<dbReference type="RefSeq" id="WP_377488565.1">
    <property type="nucleotide sequence ID" value="NZ_JBHMDO010000003.1"/>
</dbReference>
<keyword evidence="1" id="KW-0677">Repeat</keyword>
<sequence>MVHEVFDAARSGDSEQLKVLLDKDPALANKENEDGLTPLGFAAHYGQAEAVKVLLAYGAEVNAVSHSRIAYIPSNTALHAAIAGERDAAVIELLLMSKADPNVFDSNGHTSLHTAAFHADSTDLIQLLVEHGADVHAKAEGGDDAVSLAKSRGNLRVLALLEQYMQGSGID</sequence>
<dbReference type="Pfam" id="PF00023">
    <property type="entry name" value="Ank"/>
    <property type="match status" value="1"/>
</dbReference>
<dbReference type="InterPro" id="IPR002110">
    <property type="entry name" value="Ankyrin_rpt"/>
</dbReference>
<dbReference type="Pfam" id="PF12796">
    <property type="entry name" value="Ank_2"/>
    <property type="match status" value="1"/>
</dbReference>
<proteinExistence type="predicted"/>
<accession>A0ABV5KH04</accession>
<feature type="repeat" description="ANK" evidence="3">
    <location>
        <begin position="107"/>
        <end position="140"/>
    </location>
</feature>
<dbReference type="PANTHER" id="PTHR24198:SF165">
    <property type="entry name" value="ANKYRIN REPEAT-CONTAINING PROTEIN-RELATED"/>
    <property type="match status" value="1"/>
</dbReference>
<evidence type="ECO:0000256" key="3">
    <source>
        <dbReference type="PROSITE-ProRule" id="PRU00023"/>
    </source>
</evidence>
<keyword evidence="2 3" id="KW-0040">ANK repeat</keyword>
<evidence type="ECO:0000313" key="5">
    <source>
        <dbReference type="Proteomes" id="UP001589747"/>
    </source>
</evidence>
<dbReference type="SMART" id="SM00248">
    <property type="entry name" value="ANK"/>
    <property type="match status" value="3"/>
</dbReference>
<dbReference type="PROSITE" id="PS50297">
    <property type="entry name" value="ANK_REP_REGION"/>
    <property type="match status" value="2"/>
</dbReference>
<dbReference type="EMBL" id="JBHMDO010000003">
    <property type="protein sequence ID" value="MFB9324515.1"/>
    <property type="molecule type" value="Genomic_DNA"/>
</dbReference>
<name>A0ABV5KH04_9BACL</name>
<dbReference type="SUPFAM" id="SSF48403">
    <property type="entry name" value="Ankyrin repeat"/>
    <property type="match status" value="1"/>
</dbReference>
<organism evidence="4 5">
    <name type="scientific">Paenibacillus aurantiacus</name>
    <dbReference type="NCBI Taxonomy" id="1936118"/>
    <lineage>
        <taxon>Bacteria</taxon>
        <taxon>Bacillati</taxon>
        <taxon>Bacillota</taxon>
        <taxon>Bacilli</taxon>
        <taxon>Bacillales</taxon>
        <taxon>Paenibacillaceae</taxon>
        <taxon>Paenibacillus</taxon>
    </lineage>
</organism>
<comment type="caution">
    <text evidence="4">The sequence shown here is derived from an EMBL/GenBank/DDBJ whole genome shotgun (WGS) entry which is preliminary data.</text>
</comment>
<keyword evidence="5" id="KW-1185">Reference proteome</keyword>
<protein>
    <submittedName>
        <fullName evidence="4">Ankyrin repeat domain-containing protein</fullName>
    </submittedName>
</protein>
<dbReference type="Gene3D" id="1.25.40.20">
    <property type="entry name" value="Ankyrin repeat-containing domain"/>
    <property type="match status" value="1"/>
</dbReference>
<feature type="repeat" description="ANK" evidence="3">
    <location>
        <begin position="34"/>
        <end position="66"/>
    </location>
</feature>